<evidence type="ECO:0000256" key="6">
    <source>
        <dbReference type="ARBA" id="ARBA00023128"/>
    </source>
</evidence>
<keyword evidence="4" id="KW-1000">Mitochondrion outer membrane</keyword>
<dbReference type="GO" id="GO:0007005">
    <property type="term" value="P:mitochondrion organization"/>
    <property type="evidence" value="ECO:0007669"/>
    <property type="project" value="TreeGrafter"/>
</dbReference>
<sequence>MSGGKCLRIWSGDWDLPSVDYNCLAAMAYCKFTETPVTFQGTNNPFWSKTGGLPVLKHEGGSEYNLTDIINFLRKQGRNAEFGLSKKQNADILAYTSLIEEKLLPALLYCQWVDTKNLDDFTRPWYFKAMPFPFRYYLPASLEKSMDDKVRSMCGCGTLTNADIEKKVYREARECLNQLSNKLGTFDFFYGKNPTYLDAVIFGYLAVLYKTPLPNNPLKHHIQSCDNLVRFINRILHRFFQLTPEETTEQERKESERQQEKQDISDFPHKKRNMIISALVALSAMVGYALLSGLVQIEITETNGEGINNDYEDDFEPDEDED</sequence>
<proteinExistence type="inferred from homology"/>
<evidence type="ECO:0000313" key="9">
    <source>
        <dbReference type="Proteomes" id="UP000749559"/>
    </source>
</evidence>
<dbReference type="CDD" id="cd03212">
    <property type="entry name" value="GST_C_Metaxin1_3"/>
    <property type="match status" value="1"/>
</dbReference>
<dbReference type="CDD" id="cd03078">
    <property type="entry name" value="GST_N_Metaxin1_like"/>
    <property type="match status" value="1"/>
</dbReference>
<evidence type="ECO:0000313" key="8">
    <source>
        <dbReference type="EMBL" id="CAH1796960.1"/>
    </source>
</evidence>
<dbReference type="InterPro" id="IPR050931">
    <property type="entry name" value="Mito_Protein_Transport_Metaxin"/>
</dbReference>
<dbReference type="Pfam" id="PF17171">
    <property type="entry name" value="GST_C_6"/>
    <property type="match status" value="1"/>
</dbReference>
<organism evidence="8 9">
    <name type="scientific">Owenia fusiformis</name>
    <name type="common">Polychaete worm</name>
    <dbReference type="NCBI Taxonomy" id="6347"/>
    <lineage>
        <taxon>Eukaryota</taxon>
        <taxon>Metazoa</taxon>
        <taxon>Spiralia</taxon>
        <taxon>Lophotrochozoa</taxon>
        <taxon>Annelida</taxon>
        <taxon>Polychaeta</taxon>
        <taxon>Sedentaria</taxon>
        <taxon>Canalipalpata</taxon>
        <taxon>Sabellida</taxon>
        <taxon>Oweniida</taxon>
        <taxon>Oweniidae</taxon>
        <taxon>Owenia</taxon>
    </lineage>
</organism>
<dbReference type="GO" id="GO:0001401">
    <property type="term" value="C:SAM complex"/>
    <property type="evidence" value="ECO:0007669"/>
    <property type="project" value="InterPro"/>
</dbReference>
<reference evidence="8" key="1">
    <citation type="submission" date="2022-03" db="EMBL/GenBank/DDBJ databases">
        <authorList>
            <person name="Martin C."/>
        </authorList>
    </citation>
    <scope>NUCLEOTIDE SEQUENCE</scope>
</reference>
<comment type="subcellular location">
    <subcellularLocation>
        <location evidence="1">Mitochondrion outer membrane</location>
    </subcellularLocation>
</comment>
<keyword evidence="9" id="KW-1185">Reference proteome</keyword>
<evidence type="ECO:0000256" key="7">
    <source>
        <dbReference type="ARBA" id="ARBA00023136"/>
    </source>
</evidence>
<dbReference type="InterPro" id="IPR036282">
    <property type="entry name" value="Glutathione-S-Trfase_C_sf"/>
</dbReference>
<dbReference type="SUPFAM" id="SSF47616">
    <property type="entry name" value="GST C-terminal domain-like"/>
    <property type="match status" value="1"/>
</dbReference>
<comment type="similarity">
    <text evidence="2">Belongs to the metaxin family.</text>
</comment>
<keyword evidence="3" id="KW-0813">Transport</keyword>
<name>A0A8J1TYP7_OWEFU</name>
<dbReference type="SFLD" id="SFLDS00019">
    <property type="entry name" value="Glutathione_Transferase_(cytos"/>
    <property type="match status" value="1"/>
</dbReference>
<evidence type="ECO:0000256" key="2">
    <source>
        <dbReference type="ARBA" id="ARBA00009170"/>
    </source>
</evidence>
<dbReference type="InterPro" id="IPR033468">
    <property type="entry name" value="Metaxin_GST"/>
</dbReference>
<dbReference type="Proteomes" id="UP000749559">
    <property type="component" value="Unassembled WGS sequence"/>
</dbReference>
<dbReference type="OrthoDB" id="5835136at2759"/>
<accession>A0A8J1TYP7</accession>
<dbReference type="SFLD" id="SFLDG01180">
    <property type="entry name" value="SUF1"/>
    <property type="match status" value="1"/>
</dbReference>
<dbReference type="InterPro" id="IPR040079">
    <property type="entry name" value="Glutathione_S-Trfase"/>
</dbReference>
<dbReference type="Gene3D" id="1.20.1050.10">
    <property type="match status" value="1"/>
</dbReference>
<keyword evidence="5" id="KW-0653">Protein transport</keyword>
<keyword evidence="6" id="KW-0496">Mitochondrion</keyword>
<dbReference type="AlphaFoldDB" id="A0A8J1TYP7"/>
<keyword evidence="7" id="KW-0472">Membrane</keyword>
<dbReference type="InterPro" id="IPR019564">
    <property type="entry name" value="Sam37/metaxin_N"/>
</dbReference>
<evidence type="ECO:0000256" key="3">
    <source>
        <dbReference type="ARBA" id="ARBA00022448"/>
    </source>
</evidence>
<comment type="caution">
    <text evidence="8">The sequence shown here is derived from an EMBL/GenBank/DDBJ whole genome shotgun (WGS) entry which is preliminary data.</text>
</comment>
<dbReference type="EMBL" id="CAIIXF020000010">
    <property type="protein sequence ID" value="CAH1796960.1"/>
    <property type="molecule type" value="Genomic_DNA"/>
</dbReference>
<evidence type="ECO:0000256" key="4">
    <source>
        <dbReference type="ARBA" id="ARBA00022787"/>
    </source>
</evidence>
<protein>
    <submittedName>
        <fullName evidence="8">Uncharacterized protein</fullName>
    </submittedName>
</protein>
<evidence type="ECO:0000256" key="1">
    <source>
        <dbReference type="ARBA" id="ARBA00004294"/>
    </source>
</evidence>
<dbReference type="PANTHER" id="PTHR12289:SF41">
    <property type="entry name" value="FAILED AXON CONNECTIONS-RELATED"/>
    <property type="match status" value="1"/>
</dbReference>
<gene>
    <name evidence="8" type="ORF">OFUS_LOCUS21314</name>
</gene>
<evidence type="ECO:0000256" key="5">
    <source>
        <dbReference type="ARBA" id="ARBA00022927"/>
    </source>
</evidence>
<dbReference type="PANTHER" id="PTHR12289">
    <property type="entry name" value="METAXIN RELATED"/>
    <property type="match status" value="1"/>
</dbReference>
<dbReference type="GO" id="GO:0015031">
    <property type="term" value="P:protein transport"/>
    <property type="evidence" value="ECO:0007669"/>
    <property type="project" value="UniProtKB-KW"/>
</dbReference>
<dbReference type="Pfam" id="PF10568">
    <property type="entry name" value="Tom37"/>
    <property type="match status" value="1"/>
</dbReference>